<dbReference type="InterPro" id="IPR041711">
    <property type="entry name" value="Met-tRNA-FMT_N"/>
</dbReference>
<dbReference type="InterPro" id="IPR002376">
    <property type="entry name" value="Formyl_transf_N"/>
</dbReference>
<dbReference type="GO" id="GO:0004479">
    <property type="term" value="F:methionyl-tRNA formyltransferase activity"/>
    <property type="evidence" value="ECO:0007669"/>
    <property type="project" value="UniProtKB-EC"/>
</dbReference>
<dbReference type="EMBL" id="JAVRRL010000046">
    <property type="protein sequence ID" value="KAK5110743.1"/>
    <property type="molecule type" value="Genomic_DNA"/>
</dbReference>
<name>A0AAN7YNE3_9PEZI</name>
<dbReference type="Proteomes" id="UP001310890">
    <property type="component" value="Unassembled WGS sequence"/>
</dbReference>
<evidence type="ECO:0000313" key="4">
    <source>
        <dbReference type="Proteomes" id="UP001310890"/>
    </source>
</evidence>
<dbReference type="Gene3D" id="3.40.50.12230">
    <property type="match status" value="1"/>
</dbReference>
<dbReference type="EC" id="2.1.2.9" evidence="1"/>
<evidence type="ECO:0000259" key="2">
    <source>
        <dbReference type="Pfam" id="PF00551"/>
    </source>
</evidence>
<comment type="caution">
    <text evidence="3">The sequence shown here is derived from an EMBL/GenBank/DDBJ whole genome shotgun (WGS) entry which is preliminary data.</text>
</comment>
<evidence type="ECO:0000256" key="1">
    <source>
        <dbReference type="ARBA" id="ARBA00012261"/>
    </source>
</evidence>
<sequence>MLRRAYFAGHGPSQRKLLTISRRWSSTKQHDPLRILFCGADQFSIFSLRALQDFKQQQPEKVASIDVVCRPDKRVGRGLKRVQEVPIKPVATELGLNLHQLDTFKEWRPPSVYDLVVTVSFGLLVPAKVLNAAQYGGLNVHPSLLPQFRGPAPIQRAMLSKAEATGVTLQTMHPTRFDHGQLLSRSDPLLSPWNLSMEEATRSLGMSGARLLVDAIRDGTFVPPIQDLELTLKSPKSSYAAKITPEDRRIDWEKWTSEDIILRDRVLGNLWDTSTFAEVHRVAHEIATPSALDQKSKEQGGKRIIYHGPWTLSNEEHTAAAPGRPSISLSSRGPHEIALQTVDRGFVKPASMTIEGERRGTGQESLYRILRKQQVVAARDNGTGS</sequence>
<protein>
    <recommendedName>
        <fullName evidence="1">methionyl-tRNA formyltransferase</fullName>
        <ecNumber evidence="1">2.1.2.9</ecNumber>
    </recommendedName>
</protein>
<organism evidence="3 4">
    <name type="scientific">Meristemomyces frigidus</name>
    <dbReference type="NCBI Taxonomy" id="1508187"/>
    <lineage>
        <taxon>Eukaryota</taxon>
        <taxon>Fungi</taxon>
        <taxon>Dikarya</taxon>
        <taxon>Ascomycota</taxon>
        <taxon>Pezizomycotina</taxon>
        <taxon>Dothideomycetes</taxon>
        <taxon>Dothideomycetidae</taxon>
        <taxon>Mycosphaerellales</taxon>
        <taxon>Teratosphaeriaceae</taxon>
        <taxon>Meristemomyces</taxon>
    </lineage>
</organism>
<dbReference type="PANTHER" id="PTHR11138:SF5">
    <property type="entry name" value="METHIONYL-TRNA FORMYLTRANSFERASE, MITOCHONDRIAL"/>
    <property type="match status" value="1"/>
</dbReference>
<dbReference type="PANTHER" id="PTHR11138">
    <property type="entry name" value="METHIONYL-TRNA FORMYLTRANSFERASE"/>
    <property type="match status" value="1"/>
</dbReference>
<accession>A0AAN7YNE3</accession>
<dbReference type="SUPFAM" id="SSF53328">
    <property type="entry name" value="Formyltransferase"/>
    <property type="match status" value="1"/>
</dbReference>
<evidence type="ECO:0000313" key="3">
    <source>
        <dbReference type="EMBL" id="KAK5110743.1"/>
    </source>
</evidence>
<dbReference type="InterPro" id="IPR036477">
    <property type="entry name" value="Formyl_transf_N_sf"/>
</dbReference>
<gene>
    <name evidence="3" type="ORF">LTR62_005620</name>
</gene>
<dbReference type="AlphaFoldDB" id="A0AAN7YNE3"/>
<dbReference type="GO" id="GO:0005739">
    <property type="term" value="C:mitochondrion"/>
    <property type="evidence" value="ECO:0007669"/>
    <property type="project" value="TreeGrafter"/>
</dbReference>
<feature type="domain" description="Formyl transferase N-terminal" evidence="2">
    <location>
        <begin position="34"/>
        <end position="215"/>
    </location>
</feature>
<dbReference type="Pfam" id="PF00551">
    <property type="entry name" value="Formyl_trans_N"/>
    <property type="match status" value="1"/>
</dbReference>
<reference evidence="3" key="1">
    <citation type="submission" date="2023-08" db="EMBL/GenBank/DDBJ databases">
        <title>Black Yeasts Isolated from many extreme environments.</title>
        <authorList>
            <person name="Coleine C."/>
            <person name="Stajich J.E."/>
            <person name="Selbmann L."/>
        </authorList>
    </citation>
    <scope>NUCLEOTIDE SEQUENCE</scope>
    <source>
        <strain evidence="3">CCFEE 5401</strain>
    </source>
</reference>
<dbReference type="CDD" id="cd08646">
    <property type="entry name" value="FMT_core_Met-tRNA-FMT_N"/>
    <property type="match status" value="1"/>
</dbReference>
<proteinExistence type="predicted"/>